<evidence type="ECO:0000256" key="1">
    <source>
        <dbReference type="SAM" id="MobiDB-lite"/>
    </source>
</evidence>
<dbReference type="Proteomes" id="UP000701801">
    <property type="component" value="Unassembled WGS sequence"/>
</dbReference>
<reference evidence="2" key="1">
    <citation type="submission" date="2021-07" db="EMBL/GenBank/DDBJ databases">
        <authorList>
            <person name="Durling M."/>
        </authorList>
    </citation>
    <scope>NUCLEOTIDE SEQUENCE</scope>
</reference>
<name>A0A9N9LTE1_9HELO</name>
<accession>A0A9N9LTE1</accession>
<evidence type="ECO:0000313" key="2">
    <source>
        <dbReference type="EMBL" id="CAG8977211.1"/>
    </source>
</evidence>
<gene>
    <name evidence="2" type="ORF">HYALB_00006748</name>
</gene>
<evidence type="ECO:0000313" key="3">
    <source>
        <dbReference type="Proteomes" id="UP000701801"/>
    </source>
</evidence>
<protein>
    <recommendedName>
        <fullName evidence="4">Gag-like protein</fullName>
    </recommendedName>
</protein>
<evidence type="ECO:0008006" key="4">
    <source>
        <dbReference type="Google" id="ProtNLM"/>
    </source>
</evidence>
<dbReference type="AlphaFoldDB" id="A0A9N9LTE1"/>
<sequence>MSHPETSDDAIVASRSLLCKAIELEDNQPKKLALIDLLNLFRDYTEGKPLENTITTLTNSVNNLEDIAKRLPKTSYASVTANNQPTIDNSTQSLIDAQLNHTPPQKTDQQKNRDARKKANKERKEAIKAQRLILIEDYLQPFGGDLQLLTLQDAINKVFKTRFNISPVISTISRSQSNNLVLTAVEEYNAQFLLDRIEAIKGIIKFKEARVDTTRYQVVIHGIPIREFNSPTGLVQLKDEILTFNKTLNLQIDETPHWLTSKDKRDSGLQHQGSIVVAFKEESQAIRAQRNRLNLAGISARVEHLRNKSRKPRCSRCQENGHPLKYCKNPPKCKFCSQQHQSSQHKCQECQTQGEACEHTTTNSIIESQ</sequence>
<comment type="caution">
    <text evidence="2">The sequence shown here is derived from an EMBL/GenBank/DDBJ whole genome shotgun (WGS) entry which is preliminary data.</text>
</comment>
<keyword evidence="3" id="KW-1185">Reference proteome</keyword>
<organism evidence="2 3">
    <name type="scientific">Hymenoscyphus albidus</name>
    <dbReference type="NCBI Taxonomy" id="595503"/>
    <lineage>
        <taxon>Eukaryota</taxon>
        <taxon>Fungi</taxon>
        <taxon>Dikarya</taxon>
        <taxon>Ascomycota</taxon>
        <taxon>Pezizomycotina</taxon>
        <taxon>Leotiomycetes</taxon>
        <taxon>Helotiales</taxon>
        <taxon>Helotiaceae</taxon>
        <taxon>Hymenoscyphus</taxon>
    </lineage>
</organism>
<dbReference type="OrthoDB" id="3558767at2759"/>
<feature type="region of interest" description="Disordered" evidence="1">
    <location>
        <begin position="100"/>
        <end position="122"/>
    </location>
</feature>
<proteinExistence type="predicted"/>
<dbReference type="EMBL" id="CAJVRM010000207">
    <property type="protein sequence ID" value="CAG8977211.1"/>
    <property type="molecule type" value="Genomic_DNA"/>
</dbReference>